<evidence type="ECO:0000313" key="4">
    <source>
        <dbReference type="Proteomes" id="UP001642409"/>
    </source>
</evidence>
<feature type="transmembrane region" description="Helical" evidence="1">
    <location>
        <begin position="501"/>
        <end position="524"/>
    </location>
</feature>
<evidence type="ECO:0000313" key="2">
    <source>
        <dbReference type="EMBL" id="CAI9960547.1"/>
    </source>
</evidence>
<sequence>MLIIQYSILLCFDSDNILYGDKFLKQFSLTINGSDINCQQYDGEQLSFTIQFQNSPTDIVVASTIIFKAKILNFVIFQLSTQDYNKILSKLTANYSIQTSSQKINKTIKIITHVNFQNKKCWDNVYFSVDYDWAFNISVNPLNCVISSQIAVFLEYYNQSWLQIPIIPTNVPSNQNYNGYSNNSYLFSQVKYFNTSSQQDIQNSDQIENFVNFFKTKMNTKLRLKISEIDPLLKVKITFVVNISVLSNYLSVQCVSQQPHLNMESTYSYAILSSKNIVNCFQQNSAATKFKAIYSIYDENGNFVVQSSYSTELQKMRQRLGIPFYYDFININQSHEYSYKMMLQSLDSKNTLLNAIFFTGTAFKSCYRDFVTEFHDSKVCLKILLNDNSICKQLIVTNLTGIYTGKLDPNASDPSQRQTFYWFNMNEKVTDDWFKTHQQVCFTDKQDTGEYQGSRVAGSFRKRLQMLSDGINKGIPQTVALQTSYEQHYCQKFANSLRGTVMLWASVAISAFGIVFVGIIVLVAKNMRN</sequence>
<proteinExistence type="predicted"/>
<dbReference type="AlphaFoldDB" id="A0AA86QPH0"/>
<name>A0AA86QPH0_9EUKA</name>
<dbReference type="Proteomes" id="UP001642409">
    <property type="component" value="Unassembled WGS sequence"/>
</dbReference>
<organism evidence="2">
    <name type="scientific">Hexamita inflata</name>
    <dbReference type="NCBI Taxonomy" id="28002"/>
    <lineage>
        <taxon>Eukaryota</taxon>
        <taxon>Metamonada</taxon>
        <taxon>Diplomonadida</taxon>
        <taxon>Hexamitidae</taxon>
        <taxon>Hexamitinae</taxon>
        <taxon>Hexamita</taxon>
    </lineage>
</organism>
<keyword evidence="1" id="KW-1133">Transmembrane helix</keyword>
<accession>A0AA86QPH0</accession>
<comment type="caution">
    <text evidence="2">The sequence shown here is derived from an EMBL/GenBank/DDBJ whole genome shotgun (WGS) entry which is preliminary data.</text>
</comment>
<gene>
    <name evidence="2" type="ORF">HINF_LOCUS48192</name>
    <name evidence="3" type="ORF">HINF_LOCUS7927</name>
</gene>
<dbReference type="EMBL" id="CAXDID020000016">
    <property type="protein sequence ID" value="CAL5984061.1"/>
    <property type="molecule type" value="Genomic_DNA"/>
</dbReference>
<keyword evidence="1" id="KW-0472">Membrane</keyword>
<dbReference type="EMBL" id="CATOUU010000931">
    <property type="protein sequence ID" value="CAI9960547.1"/>
    <property type="molecule type" value="Genomic_DNA"/>
</dbReference>
<reference evidence="3 4" key="2">
    <citation type="submission" date="2024-07" db="EMBL/GenBank/DDBJ databases">
        <authorList>
            <person name="Akdeniz Z."/>
        </authorList>
    </citation>
    <scope>NUCLEOTIDE SEQUENCE [LARGE SCALE GENOMIC DNA]</scope>
</reference>
<evidence type="ECO:0000256" key="1">
    <source>
        <dbReference type="SAM" id="Phobius"/>
    </source>
</evidence>
<reference evidence="2" key="1">
    <citation type="submission" date="2023-06" db="EMBL/GenBank/DDBJ databases">
        <authorList>
            <person name="Kurt Z."/>
        </authorList>
    </citation>
    <scope>NUCLEOTIDE SEQUENCE</scope>
</reference>
<keyword evidence="1" id="KW-0812">Transmembrane</keyword>
<evidence type="ECO:0008006" key="5">
    <source>
        <dbReference type="Google" id="ProtNLM"/>
    </source>
</evidence>
<protein>
    <recommendedName>
        <fullName evidence="5">Transmembrane protein</fullName>
    </recommendedName>
</protein>
<evidence type="ECO:0000313" key="3">
    <source>
        <dbReference type="EMBL" id="CAL5984061.1"/>
    </source>
</evidence>
<keyword evidence="4" id="KW-1185">Reference proteome</keyword>